<dbReference type="PROSITE" id="PS50013">
    <property type="entry name" value="CHROMO_2"/>
    <property type="match status" value="1"/>
</dbReference>
<dbReference type="InterPro" id="IPR050951">
    <property type="entry name" value="Retrovirus_Pol_polyprotein"/>
</dbReference>
<feature type="domain" description="Chromo" evidence="19">
    <location>
        <begin position="1951"/>
        <end position="2006"/>
    </location>
</feature>
<evidence type="ECO:0000313" key="22">
    <source>
        <dbReference type="EMBL" id="THH17504.1"/>
    </source>
</evidence>
<keyword evidence="6" id="KW-0064">Aspartyl protease</keyword>
<dbReference type="GO" id="GO:0004519">
    <property type="term" value="F:endonuclease activity"/>
    <property type="evidence" value="ECO:0007669"/>
    <property type="project" value="UniProtKB-KW"/>
</dbReference>
<dbReference type="InterPro" id="IPR056924">
    <property type="entry name" value="SH3_Tf2-1"/>
</dbReference>
<feature type="compositionally biased region" description="Low complexity" evidence="17">
    <location>
        <begin position="464"/>
        <end position="477"/>
    </location>
</feature>
<keyword evidence="3" id="KW-0548">Nucleotidyltransferase</keyword>
<keyword evidence="13" id="KW-0239">DNA-directed DNA polymerase</keyword>
<organism evidence="22 23">
    <name type="scientific">Antrodiella citrinella</name>
    <dbReference type="NCBI Taxonomy" id="2447956"/>
    <lineage>
        <taxon>Eukaryota</taxon>
        <taxon>Fungi</taxon>
        <taxon>Dikarya</taxon>
        <taxon>Basidiomycota</taxon>
        <taxon>Agaricomycotina</taxon>
        <taxon>Agaricomycetes</taxon>
        <taxon>Polyporales</taxon>
        <taxon>Steccherinaceae</taxon>
        <taxon>Antrodiella</taxon>
    </lineage>
</organism>
<name>A0A4S4LXW4_9APHY</name>
<keyword evidence="2" id="KW-0808">Transferase</keyword>
<evidence type="ECO:0000256" key="9">
    <source>
        <dbReference type="ARBA" id="ARBA00022842"/>
    </source>
</evidence>
<dbReference type="FunFam" id="3.30.420.10:FF:000032">
    <property type="entry name" value="Retrovirus-related Pol polyprotein from transposon 297-like Protein"/>
    <property type="match status" value="1"/>
</dbReference>
<dbReference type="Pfam" id="PF00385">
    <property type="entry name" value="Chromo"/>
    <property type="match status" value="1"/>
</dbReference>
<evidence type="ECO:0000259" key="21">
    <source>
        <dbReference type="PROSITE" id="PS50994"/>
    </source>
</evidence>
<keyword evidence="5" id="KW-0479">Metal-binding</keyword>
<dbReference type="CDD" id="cd09274">
    <property type="entry name" value="RNase_HI_RT_Ty3"/>
    <property type="match status" value="1"/>
</dbReference>
<sequence>IKYDFSYKDLPQWDGTRDVSAIKWFTAVQQLVAMDGYIPYQITQLLPFTFTPDSQVAHWYMWLGPDKKAVMSEHYTKFFEVLRALYLGRPWQQAQALVYERQKFRQKGYPTESPIEFLDRRILYSRILGSTAPDSYEEVEDILSAAPVAWANTLGLESLESVTHMLSRAYDRVSLLLEGAPTTVPVTQEDFPRLLARHLPQVQAGGHSSSYQRPFVRRANAAAASASPNDDDVEGADTALRSEDVPLGFAEEDATSYLLEGLSMSDPVVAEAYAIGKRQRPPPKDGYKYKKRDDVKSPVKPPPSPCKCCGSANHWDRECPSWNLWEAKYGKSANAVTRDDAYEDVYSQAFTNLNAQAATLTLYNDVLPRSHNPYLSHSELVTRRLASCSLLETISEELGEEYHPIDYATNRATRSYPKAYVIDVEDEDDLPHYPVAAVLLVEREGVPLDEDDLVGLPSTYPENALVPSADSSSAPSTPLLPPLPPPPPPNQPGTLTWLKPRRHHRKGYSAMDVSVLAVKGRVGFGNEEIDLRLDSCADITLLSEDYYRKMINPPTLQRGLRIELFQVTDNTAGLSGYVRVPILVETTEGNTIAMEAEAYVLPGMQGKTVTFGNSGYLAKAQNVTRTAEYLRIRKSAAHVQSFVKAKLHRRSRADRGRRLAMTRQDKKLLRAACDVRIPANTCKSVKVTGYFDKDKEWMVEKTLLNSGTDDFFAVPNVLMSARLPIVPVANTSSRPRMVRQGDILGQLVDPEKQLERPVDAEHLESMRKVSARYSAIIEAFRQRESLECDRETYTVFRMDEKGVGHPEEVRLPPSKASMEPEPPPVTVTESDSELWGPKTAEVADSAVYPSEDLEKILDVGDLPEHLREEAFAMLKRRIKAFSFDGRLGHLETRCSIRTKEGVQPIAVPMYASSPAKRQVIEDQLQKWFEQEVIEPSKSPWSAPVVIIYRNGKPRFCVDYRKLNAQTIPDEFPIPRQSEILSALSGAQVLSSLDALSGFTQIEMAEEDVEKTAFRTHKGLFQFRRMPFGLRNGPSIFQRTMQSILAPYLWLFCLVYIDDIVVYSKSYEDHIQHLETVLKAVEDAGLTLSPPKCHLFYGSILLLGHKVSRLGLSTHAEKVRAISEVCRPEKLSQLQTFLGMVVYFSSFIPFYAGIAAPLFQLLRKGVKWHWGTEQEHAFESAKRALQQAPILGHPIEGLPYRLYTDASDEALGCALQQVQPIRIGDLKGTKLYERLAKMHEEGKPLPRLAFVASPKVADVPEPGGWSAKLDETLVHVERVIGYWSRTFKDAETRYSATEREALAAKEGLVKFQPFLEGETVVLVTDHAALQWARTYENANKRLSAWGTVFSAYAPDLEIVHRAGRLHSNVDPLSRLPRAPPEHTSPVLDTFPALTTNEELMQQMEDFAQAAAAPRMANLIRIEHFHDALDMAREVQMVGRKRRKTRKNYDVLTQSETERRAKGKRTPLSSSQEDEPGSHSHAEAAGELFSDPYEVQKLWEATHRPPMIHVELSSDILKRYVDGYRKDPAFRQRWESEHSNPDSWDPAFRFFKDDRGLLFFRDADFQPRLCVPKGEQADVLAEAHQSAYVTAHAGPEKLWELLSSRFYWPRMKKDVELFCKTCDVCQKTKPSTFSRYGRLTPNPIPVRPYDSISMDLIVNLPWSNDFNAILVIVDRLSKHAQFIPTTTGLNAEGFAVLFIRHVACRFGLPTNIISDRDPRWTSEFWRQVARMLQVKMMLSSSHHPQHDGQTEIVNRRLEVMLRAYVAGDRASWAEWLPFLEHAYNSTSHNSTGCTPYSLIYSFEPRSPLDYFLAGVQNISKDVQEYADTAKARLESARLAVAKAQVKQAKSYNRGRRTMEFSVGELVLVNPHSLEWVESKGEGGKLVQRWIGPFEVQQRINEHTYRLRLGPEYPGSPVFNLQHLKAFHRSPEEYGSRESLPVHLRALRPADEDQEVEKIVGHKYNKAKKAMMYLVRWVGYSPLHDEWLTARELRNAPEILFAYRKERQL</sequence>
<dbReference type="PROSITE" id="PS50994">
    <property type="entry name" value="INTEGRASE"/>
    <property type="match status" value="1"/>
</dbReference>
<evidence type="ECO:0000256" key="16">
    <source>
        <dbReference type="ARBA" id="ARBA00023268"/>
    </source>
</evidence>
<comment type="caution">
    <text evidence="22">The sequence shown here is derived from an EMBL/GenBank/DDBJ whole genome shotgun (WGS) entry which is preliminary data.</text>
</comment>
<dbReference type="PROSITE" id="PS50878">
    <property type="entry name" value="RT_POL"/>
    <property type="match status" value="1"/>
</dbReference>
<keyword evidence="9" id="KW-0460">Magnesium</keyword>
<feature type="transmembrane region" description="Helical" evidence="18">
    <location>
        <begin position="1044"/>
        <end position="1062"/>
    </location>
</feature>
<dbReference type="PANTHER" id="PTHR37984:SF5">
    <property type="entry name" value="PROTEIN NYNRIN-LIKE"/>
    <property type="match status" value="1"/>
</dbReference>
<dbReference type="Gene3D" id="3.10.10.10">
    <property type="entry name" value="HIV Type 1 Reverse Transcriptase, subunit A, domain 1"/>
    <property type="match status" value="1"/>
</dbReference>
<evidence type="ECO:0000256" key="17">
    <source>
        <dbReference type="SAM" id="MobiDB-lite"/>
    </source>
</evidence>
<evidence type="ECO:0000256" key="7">
    <source>
        <dbReference type="ARBA" id="ARBA00022759"/>
    </source>
</evidence>
<dbReference type="InterPro" id="IPR001584">
    <property type="entry name" value="Integrase_cat-core"/>
</dbReference>
<dbReference type="InterPro" id="IPR043128">
    <property type="entry name" value="Rev_trsase/Diguanyl_cyclase"/>
</dbReference>
<keyword evidence="11" id="KW-0229">DNA integration</keyword>
<dbReference type="Gene3D" id="1.10.340.70">
    <property type="match status" value="1"/>
</dbReference>
<keyword evidence="4" id="KW-0540">Nuclease</keyword>
<dbReference type="InterPro" id="IPR012337">
    <property type="entry name" value="RNaseH-like_sf"/>
</dbReference>
<keyword evidence="18" id="KW-1133">Transmembrane helix</keyword>
<dbReference type="SUPFAM" id="SSF56672">
    <property type="entry name" value="DNA/RNA polymerases"/>
    <property type="match status" value="1"/>
</dbReference>
<dbReference type="InterPro" id="IPR041588">
    <property type="entry name" value="Integrase_H2C2"/>
</dbReference>
<feature type="non-terminal residue" evidence="22">
    <location>
        <position position="1"/>
    </location>
</feature>
<evidence type="ECO:0000256" key="2">
    <source>
        <dbReference type="ARBA" id="ARBA00022679"/>
    </source>
</evidence>
<evidence type="ECO:0000313" key="23">
    <source>
        <dbReference type="Proteomes" id="UP000308730"/>
    </source>
</evidence>
<dbReference type="InterPro" id="IPR016197">
    <property type="entry name" value="Chromo-like_dom_sf"/>
</dbReference>
<evidence type="ECO:0000259" key="19">
    <source>
        <dbReference type="PROSITE" id="PS50013"/>
    </source>
</evidence>
<gene>
    <name evidence="22" type="ORF">EUX98_g9117</name>
</gene>
<dbReference type="InterPro" id="IPR000953">
    <property type="entry name" value="Chromo/chromo_shadow_dom"/>
</dbReference>
<evidence type="ECO:0000256" key="1">
    <source>
        <dbReference type="ARBA" id="ARBA00022670"/>
    </source>
</evidence>
<evidence type="ECO:0000256" key="18">
    <source>
        <dbReference type="SAM" id="Phobius"/>
    </source>
</evidence>
<evidence type="ECO:0008006" key="24">
    <source>
        <dbReference type="Google" id="ProtNLM"/>
    </source>
</evidence>
<dbReference type="Pfam" id="PF17921">
    <property type="entry name" value="Integrase_H2C2"/>
    <property type="match status" value="1"/>
</dbReference>
<feature type="compositionally biased region" description="Basic and acidic residues" evidence="17">
    <location>
        <begin position="282"/>
        <end position="297"/>
    </location>
</feature>
<dbReference type="GO" id="GO:0006338">
    <property type="term" value="P:chromatin remodeling"/>
    <property type="evidence" value="ECO:0007669"/>
    <property type="project" value="UniProtKB-ARBA"/>
</dbReference>
<dbReference type="GO" id="GO:0015074">
    <property type="term" value="P:DNA integration"/>
    <property type="evidence" value="ECO:0007669"/>
    <property type="project" value="UniProtKB-KW"/>
</dbReference>
<dbReference type="GO" id="GO:0003887">
    <property type="term" value="F:DNA-directed DNA polymerase activity"/>
    <property type="evidence" value="ECO:0007669"/>
    <property type="project" value="UniProtKB-KW"/>
</dbReference>
<dbReference type="InterPro" id="IPR036397">
    <property type="entry name" value="RNaseH_sf"/>
</dbReference>
<dbReference type="Gene3D" id="3.30.70.270">
    <property type="match status" value="2"/>
</dbReference>
<reference evidence="22 23" key="1">
    <citation type="submission" date="2019-02" db="EMBL/GenBank/DDBJ databases">
        <title>Genome sequencing of the rare red list fungi Antrodiella citrinella (Flaviporus citrinellus).</title>
        <authorList>
            <person name="Buettner E."/>
            <person name="Kellner H."/>
        </authorList>
    </citation>
    <scope>NUCLEOTIDE SEQUENCE [LARGE SCALE GENOMIC DNA]</scope>
    <source>
        <strain evidence="22 23">DSM 108506</strain>
    </source>
</reference>
<dbReference type="Pfam" id="PF17917">
    <property type="entry name" value="RT_RNaseH"/>
    <property type="match status" value="1"/>
</dbReference>
<dbReference type="PANTHER" id="PTHR37984">
    <property type="entry name" value="PROTEIN CBG26694"/>
    <property type="match status" value="1"/>
</dbReference>
<evidence type="ECO:0000256" key="10">
    <source>
        <dbReference type="ARBA" id="ARBA00022884"/>
    </source>
</evidence>
<dbReference type="InterPro" id="IPR023780">
    <property type="entry name" value="Chromo_domain"/>
</dbReference>
<dbReference type="InterPro" id="IPR043502">
    <property type="entry name" value="DNA/RNA_pol_sf"/>
</dbReference>
<dbReference type="Pfam" id="PF17919">
    <property type="entry name" value="RT_RNaseH_2"/>
    <property type="match status" value="1"/>
</dbReference>
<accession>A0A4S4LXW4</accession>
<dbReference type="Gene3D" id="2.40.50.40">
    <property type="match status" value="1"/>
</dbReference>
<dbReference type="InterPro" id="IPR041373">
    <property type="entry name" value="RT_RNaseH"/>
</dbReference>
<dbReference type="GO" id="GO:0006310">
    <property type="term" value="P:DNA recombination"/>
    <property type="evidence" value="ECO:0007669"/>
    <property type="project" value="UniProtKB-KW"/>
</dbReference>
<protein>
    <recommendedName>
        <fullName evidence="24">Reverse transcriptase</fullName>
    </recommendedName>
</protein>
<feature type="compositionally biased region" description="Pro residues" evidence="17">
    <location>
        <begin position="478"/>
        <end position="491"/>
    </location>
</feature>
<keyword evidence="12" id="KW-0695">RNA-directed DNA polymerase</keyword>
<dbReference type="Proteomes" id="UP000308730">
    <property type="component" value="Unassembled WGS sequence"/>
</dbReference>
<feature type="region of interest" description="Disordered" evidence="17">
    <location>
        <begin position="452"/>
        <end position="494"/>
    </location>
</feature>
<dbReference type="CDD" id="cd01647">
    <property type="entry name" value="RT_LTR"/>
    <property type="match status" value="1"/>
</dbReference>
<dbReference type="Pfam" id="PF00078">
    <property type="entry name" value="RVT_1"/>
    <property type="match status" value="1"/>
</dbReference>
<dbReference type="Pfam" id="PF24626">
    <property type="entry name" value="SH3_Tf2-1"/>
    <property type="match status" value="1"/>
</dbReference>
<keyword evidence="18" id="KW-0812">Transmembrane</keyword>
<feature type="region of interest" description="Disordered" evidence="17">
    <location>
        <begin position="1436"/>
        <end position="1480"/>
    </location>
</feature>
<dbReference type="SUPFAM" id="SSF54160">
    <property type="entry name" value="Chromo domain-like"/>
    <property type="match status" value="1"/>
</dbReference>
<dbReference type="GO" id="GO:0003677">
    <property type="term" value="F:DNA binding"/>
    <property type="evidence" value="ECO:0007669"/>
    <property type="project" value="UniProtKB-KW"/>
</dbReference>
<dbReference type="SMART" id="SM00298">
    <property type="entry name" value="CHROMO"/>
    <property type="match status" value="1"/>
</dbReference>
<evidence type="ECO:0000256" key="14">
    <source>
        <dbReference type="ARBA" id="ARBA00023125"/>
    </source>
</evidence>
<keyword evidence="1" id="KW-0645">Protease</keyword>
<feature type="region of interest" description="Disordered" evidence="17">
    <location>
        <begin position="273"/>
        <end position="303"/>
    </location>
</feature>
<dbReference type="Gene3D" id="3.30.420.10">
    <property type="entry name" value="Ribonuclease H-like superfamily/Ribonuclease H"/>
    <property type="match status" value="1"/>
</dbReference>
<evidence type="ECO:0000256" key="6">
    <source>
        <dbReference type="ARBA" id="ARBA00022750"/>
    </source>
</evidence>
<evidence type="ECO:0000256" key="15">
    <source>
        <dbReference type="ARBA" id="ARBA00023172"/>
    </source>
</evidence>
<keyword evidence="10" id="KW-0694">RNA-binding</keyword>
<dbReference type="FunFam" id="3.30.70.270:FF:000023">
    <property type="entry name" value="Pol"/>
    <property type="match status" value="1"/>
</dbReference>
<feature type="region of interest" description="Disordered" evidence="17">
    <location>
        <begin position="805"/>
        <end position="831"/>
    </location>
</feature>
<keyword evidence="15" id="KW-0233">DNA recombination</keyword>
<feature type="domain" description="Integrase catalytic" evidence="21">
    <location>
        <begin position="1642"/>
        <end position="1801"/>
    </location>
</feature>
<dbReference type="SUPFAM" id="SSF53098">
    <property type="entry name" value="Ribonuclease H-like"/>
    <property type="match status" value="1"/>
</dbReference>
<dbReference type="GO" id="GO:0046872">
    <property type="term" value="F:metal ion binding"/>
    <property type="evidence" value="ECO:0007669"/>
    <property type="project" value="UniProtKB-KW"/>
</dbReference>
<evidence type="ECO:0000256" key="13">
    <source>
        <dbReference type="ARBA" id="ARBA00022932"/>
    </source>
</evidence>
<dbReference type="InterPro" id="IPR041577">
    <property type="entry name" value="RT_RNaseH_2"/>
</dbReference>
<dbReference type="InterPro" id="IPR000477">
    <property type="entry name" value="RT_dom"/>
</dbReference>
<dbReference type="GO" id="GO:0004190">
    <property type="term" value="F:aspartic-type endopeptidase activity"/>
    <property type="evidence" value="ECO:0007669"/>
    <property type="project" value="UniProtKB-KW"/>
</dbReference>
<feature type="transmembrane region" description="Helical" evidence="18">
    <location>
        <begin position="1136"/>
        <end position="1158"/>
    </location>
</feature>
<evidence type="ECO:0000256" key="11">
    <source>
        <dbReference type="ARBA" id="ARBA00022908"/>
    </source>
</evidence>
<dbReference type="FunFam" id="1.10.340.70:FF:000001">
    <property type="entry name" value="Retrovirus-related Pol polyprotein from transposon gypsy-like Protein"/>
    <property type="match status" value="1"/>
</dbReference>
<dbReference type="GO" id="GO:0003723">
    <property type="term" value="F:RNA binding"/>
    <property type="evidence" value="ECO:0007669"/>
    <property type="project" value="UniProtKB-KW"/>
</dbReference>
<keyword evidence="23" id="KW-1185">Reference proteome</keyword>
<dbReference type="OrthoDB" id="2789199at2759"/>
<dbReference type="GO" id="GO:0003964">
    <property type="term" value="F:RNA-directed DNA polymerase activity"/>
    <property type="evidence" value="ECO:0007669"/>
    <property type="project" value="UniProtKB-KW"/>
</dbReference>
<proteinExistence type="predicted"/>
<evidence type="ECO:0000256" key="12">
    <source>
        <dbReference type="ARBA" id="ARBA00022918"/>
    </source>
</evidence>
<keyword evidence="18" id="KW-0472">Membrane</keyword>
<keyword evidence="8" id="KW-0378">Hydrolase</keyword>
<dbReference type="GO" id="GO:0006508">
    <property type="term" value="P:proteolysis"/>
    <property type="evidence" value="ECO:0007669"/>
    <property type="project" value="UniProtKB-KW"/>
</dbReference>
<evidence type="ECO:0000256" key="4">
    <source>
        <dbReference type="ARBA" id="ARBA00022722"/>
    </source>
</evidence>
<evidence type="ECO:0000256" key="5">
    <source>
        <dbReference type="ARBA" id="ARBA00022723"/>
    </source>
</evidence>
<feature type="domain" description="Reverse transcriptase" evidence="20">
    <location>
        <begin position="928"/>
        <end position="1141"/>
    </location>
</feature>
<dbReference type="FunFam" id="3.10.10.10:FF:000007">
    <property type="entry name" value="Retrovirus-related Pol polyprotein from transposon 17.6-like Protein"/>
    <property type="match status" value="1"/>
</dbReference>
<keyword evidence="14" id="KW-0238">DNA-binding</keyword>
<keyword evidence="7" id="KW-0255">Endonuclease</keyword>
<dbReference type="GO" id="GO:0005634">
    <property type="term" value="C:nucleus"/>
    <property type="evidence" value="ECO:0007669"/>
    <property type="project" value="UniProtKB-ARBA"/>
</dbReference>
<evidence type="ECO:0000259" key="20">
    <source>
        <dbReference type="PROSITE" id="PS50878"/>
    </source>
</evidence>
<dbReference type="EMBL" id="SGPM01000649">
    <property type="protein sequence ID" value="THH17504.1"/>
    <property type="molecule type" value="Genomic_DNA"/>
</dbReference>
<evidence type="ECO:0000256" key="8">
    <source>
        <dbReference type="ARBA" id="ARBA00022801"/>
    </source>
</evidence>
<evidence type="ECO:0000256" key="3">
    <source>
        <dbReference type="ARBA" id="ARBA00022695"/>
    </source>
</evidence>
<keyword evidence="16" id="KW-0511">Multifunctional enzyme</keyword>